<dbReference type="InterPro" id="IPR006764">
    <property type="entry name" value="SAM_dep_MeTrfase_SAV2177_type"/>
</dbReference>
<evidence type="ECO:0000313" key="1">
    <source>
        <dbReference type="EMBL" id="RMI43295.1"/>
    </source>
</evidence>
<keyword evidence="1" id="KW-0808">Transferase</keyword>
<dbReference type="SUPFAM" id="SSF53335">
    <property type="entry name" value="S-adenosyl-L-methionine-dependent methyltransferases"/>
    <property type="match status" value="1"/>
</dbReference>
<dbReference type="Pfam" id="PF04672">
    <property type="entry name" value="Methyltransf_19"/>
    <property type="match status" value="1"/>
</dbReference>
<proteinExistence type="predicted"/>
<dbReference type="AlphaFoldDB" id="A0A3M2M4C0"/>
<dbReference type="Gene3D" id="3.40.50.150">
    <property type="entry name" value="Vaccinia Virus protein VP39"/>
    <property type="match status" value="1"/>
</dbReference>
<dbReference type="PIRSF" id="PIRSF017393">
    <property type="entry name" value="MTase_SAV2177"/>
    <property type="match status" value="1"/>
</dbReference>
<comment type="caution">
    <text evidence="1">The sequence shown here is derived from an EMBL/GenBank/DDBJ whole genome shotgun (WGS) entry which is preliminary data.</text>
</comment>
<dbReference type="InterPro" id="IPR029063">
    <property type="entry name" value="SAM-dependent_MTases_sf"/>
</dbReference>
<dbReference type="Proteomes" id="UP000282674">
    <property type="component" value="Unassembled WGS sequence"/>
</dbReference>
<dbReference type="GO" id="GO:0008168">
    <property type="term" value="F:methyltransferase activity"/>
    <property type="evidence" value="ECO:0007669"/>
    <property type="project" value="UniProtKB-KW"/>
</dbReference>
<sequence>MSGDITGTPPGGTPNDATVPYSARIWNHWLGGKENHPVDRRVGDRVAELYPDIVNAARASRHFLRRSIRYLAADAGIRQFLDVGTGLPAVDNTHEIAQRVAPETRVVYVDNDPLVLAHARALLTGSPQGATAYVDADLRDPDRVLDAAARTLDLTRPVALVLNGVMGHIADDDRARAVVGRLLEPLPAGSHLSLSDGTDGAHVAGHAEAMRLYKDSGAVPYHLRTPERVAAFFDGLDLVEPGVVRYHLWRPDPGPFTGPDIDGHCGVARKP</sequence>
<keyword evidence="2" id="KW-1185">Reference proteome</keyword>
<evidence type="ECO:0000313" key="2">
    <source>
        <dbReference type="Proteomes" id="UP000282674"/>
    </source>
</evidence>
<reference evidence="1 2" key="1">
    <citation type="submission" date="2018-10" db="EMBL/GenBank/DDBJ databases">
        <title>Isolation from soil.</title>
        <authorList>
            <person name="Hu J."/>
        </authorList>
    </citation>
    <scope>NUCLEOTIDE SEQUENCE [LARGE SCALE GENOMIC DNA]</scope>
    <source>
        <strain evidence="1 2">NEAU-Ht49</strain>
    </source>
</reference>
<dbReference type="EMBL" id="RFFG01000026">
    <property type="protein sequence ID" value="RMI43295.1"/>
    <property type="molecule type" value="Genomic_DNA"/>
</dbReference>
<organism evidence="1 2">
    <name type="scientific">Actinomadura harenae</name>
    <dbReference type="NCBI Taxonomy" id="2483351"/>
    <lineage>
        <taxon>Bacteria</taxon>
        <taxon>Bacillati</taxon>
        <taxon>Actinomycetota</taxon>
        <taxon>Actinomycetes</taxon>
        <taxon>Streptosporangiales</taxon>
        <taxon>Thermomonosporaceae</taxon>
        <taxon>Actinomadura</taxon>
    </lineage>
</organism>
<name>A0A3M2M4C0_9ACTN</name>
<dbReference type="GO" id="GO:0032259">
    <property type="term" value="P:methylation"/>
    <property type="evidence" value="ECO:0007669"/>
    <property type="project" value="UniProtKB-KW"/>
</dbReference>
<keyword evidence="1" id="KW-0489">Methyltransferase</keyword>
<accession>A0A3M2M4C0</accession>
<protein>
    <submittedName>
        <fullName evidence="1">SAM-dependent methyltransferase</fullName>
    </submittedName>
</protein>
<gene>
    <name evidence="1" type="ORF">EBO15_16570</name>
</gene>
<dbReference type="RefSeq" id="WP_122195290.1">
    <property type="nucleotide sequence ID" value="NZ_JBHSKC010000012.1"/>
</dbReference>
<dbReference type="OrthoDB" id="3216820at2"/>